<protein>
    <submittedName>
        <fullName evidence="1">Uncharacterized protein</fullName>
    </submittedName>
</protein>
<dbReference type="Proteomes" id="UP000006250">
    <property type="component" value="Unassembled WGS sequence"/>
</dbReference>
<gene>
    <name evidence="1" type="ORF">DesfrDRAFT_3853</name>
</gene>
<comment type="caution">
    <text evidence="1">The sequence shown here is derived from an EMBL/GenBank/DDBJ whole genome shotgun (WGS) entry which is preliminary data.</text>
</comment>
<accession>E1K1V3</accession>
<evidence type="ECO:0000313" key="2">
    <source>
        <dbReference type="Proteomes" id="UP000006250"/>
    </source>
</evidence>
<keyword evidence="2" id="KW-1185">Reference proteome</keyword>
<proteinExistence type="predicted"/>
<sequence>MKFNIEIKGFGQRIFYSYIEKEMVREAREANRERYIDYIFHGVDNNIHSSGEDLLESNRPVVYIIVNEREKLRVSLNKINCEVKNHPAKKIFQPFVKNNLLYCFGYNEEYIHTYSFSDVEEIDIDKITARIIETDIPKTIENNTWMQKVIHIENMLYDGKEIKREEFLSRPMGNVLGPVLIDLEV</sequence>
<dbReference type="EMBL" id="AECZ01000045">
    <property type="protein sequence ID" value="EFL49409.1"/>
    <property type="molecule type" value="Genomic_DNA"/>
</dbReference>
<dbReference type="OrthoDB" id="5452606at2"/>
<name>E1K1V3_SOLFR</name>
<organism evidence="1 2">
    <name type="scientific">Solidesulfovibrio fructosivorans JJ]</name>
    <dbReference type="NCBI Taxonomy" id="596151"/>
    <lineage>
        <taxon>Bacteria</taxon>
        <taxon>Pseudomonadati</taxon>
        <taxon>Thermodesulfobacteriota</taxon>
        <taxon>Desulfovibrionia</taxon>
        <taxon>Desulfovibrionales</taxon>
        <taxon>Desulfovibrionaceae</taxon>
        <taxon>Solidesulfovibrio</taxon>
    </lineage>
</organism>
<reference evidence="1 2" key="1">
    <citation type="submission" date="2010-08" db="EMBL/GenBank/DDBJ databases">
        <title>The draft genome of Desulfovibrio fructosovorans JJ.</title>
        <authorList>
            <consortium name="US DOE Joint Genome Institute (JGI-PGF)"/>
            <person name="Lucas S."/>
            <person name="Copeland A."/>
            <person name="Lapidus A."/>
            <person name="Cheng J.-F."/>
            <person name="Bruce D."/>
            <person name="Goodwin L."/>
            <person name="Pitluck S."/>
            <person name="Land M.L."/>
            <person name="Hauser L."/>
            <person name="Chang Y.-J."/>
            <person name="Jeffries C."/>
            <person name="Wall J.D."/>
            <person name="Stahl D.A."/>
            <person name="Arkin A.P."/>
            <person name="Dehal P."/>
            <person name="Stolyar S.M."/>
            <person name="Hazen T.C."/>
            <person name="Woyke T.J."/>
        </authorList>
    </citation>
    <scope>NUCLEOTIDE SEQUENCE [LARGE SCALE GENOMIC DNA]</scope>
    <source>
        <strain evidence="1 2">JJ</strain>
    </source>
</reference>
<evidence type="ECO:0000313" key="1">
    <source>
        <dbReference type="EMBL" id="EFL49409.1"/>
    </source>
</evidence>
<dbReference type="RefSeq" id="WP_005996674.1">
    <property type="nucleotide sequence ID" value="NZ_AECZ01000045.1"/>
</dbReference>
<dbReference type="AlphaFoldDB" id="E1K1V3"/>
<dbReference type="eggNOG" id="ENOG50317S0">
    <property type="taxonomic scope" value="Bacteria"/>
</dbReference>